<dbReference type="PROSITE" id="PS00018">
    <property type="entry name" value="EF_HAND_1"/>
    <property type="match status" value="1"/>
</dbReference>
<evidence type="ECO:0000259" key="3">
    <source>
        <dbReference type="PROSITE" id="PS50031"/>
    </source>
</evidence>
<dbReference type="OrthoDB" id="1716625at2759"/>
<feature type="region of interest" description="Disordered" evidence="2">
    <location>
        <begin position="1"/>
        <end position="29"/>
    </location>
</feature>
<dbReference type="Pfam" id="PF12763">
    <property type="entry name" value="EH"/>
    <property type="match status" value="1"/>
</dbReference>
<evidence type="ECO:0008006" key="7">
    <source>
        <dbReference type="Google" id="ProtNLM"/>
    </source>
</evidence>
<feature type="compositionally biased region" description="Polar residues" evidence="2">
    <location>
        <begin position="1"/>
        <end position="17"/>
    </location>
</feature>
<dbReference type="GO" id="GO:0005737">
    <property type="term" value="C:cytoplasm"/>
    <property type="evidence" value="ECO:0007669"/>
    <property type="project" value="TreeGrafter"/>
</dbReference>
<gene>
    <name evidence="5" type="ORF">CU098_002986</name>
</gene>
<dbReference type="InterPro" id="IPR018247">
    <property type="entry name" value="EF_Hand_1_Ca_BS"/>
</dbReference>
<accession>A0A367KR42</accession>
<keyword evidence="6" id="KW-1185">Reference proteome</keyword>
<dbReference type="GO" id="GO:0005509">
    <property type="term" value="F:calcium ion binding"/>
    <property type="evidence" value="ECO:0007669"/>
    <property type="project" value="InterPro"/>
</dbReference>
<dbReference type="PROSITE" id="PS50031">
    <property type="entry name" value="EH"/>
    <property type="match status" value="1"/>
</dbReference>
<dbReference type="SMART" id="SM00027">
    <property type="entry name" value="EH"/>
    <property type="match status" value="1"/>
</dbReference>
<organism evidence="5 6">
    <name type="scientific">Rhizopus stolonifer</name>
    <name type="common">Rhizopus nigricans</name>
    <dbReference type="NCBI Taxonomy" id="4846"/>
    <lineage>
        <taxon>Eukaryota</taxon>
        <taxon>Fungi</taxon>
        <taxon>Fungi incertae sedis</taxon>
        <taxon>Mucoromycota</taxon>
        <taxon>Mucoromycotina</taxon>
        <taxon>Mucoromycetes</taxon>
        <taxon>Mucorales</taxon>
        <taxon>Mucorineae</taxon>
        <taxon>Rhizopodaceae</taxon>
        <taxon>Rhizopus</taxon>
    </lineage>
</organism>
<dbReference type="SMART" id="SM00054">
    <property type="entry name" value="EFh"/>
    <property type="match status" value="1"/>
</dbReference>
<dbReference type="AlphaFoldDB" id="A0A367KR42"/>
<evidence type="ECO:0000313" key="6">
    <source>
        <dbReference type="Proteomes" id="UP000253551"/>
    </source>
</evidence>
<dbReference type="Proteomes" id="UP000253551">
    <property type="component" value="Unassembled WGS sequence"/>
</dbReference>
<comment type="caution">
    <text evidence="5">The sequence shown here is derived from an EMBL/GenBank/DDBJ whole genome shotgun (WGS) entry which is preliminary data.</text>
</comment>
<evidence type="ECO:0000256" key="1">
    <source>
        <dbReference type="ARBA" id="ARBA00022837"/>
    </source>
</evidence>
<dbReference type="EMBL" id="PJQM01000607">
    <property type="protein sequence ID" value="RCI04685.1"/>
    <property type="molecule type" value="Genomic_DNA"/>
</dbReference>
<evidence type="ECO:0000256" key="2">
    <source>
        <dbReference type="SAM" id="MobiDB-lite"/>
    </source>
</evidence>
<protein>
    <recommendedName>
        <fullName evidence="7">Endocytosis protein 3</fullName>
    </recommendedName>
</protein>
<dbReference type="PANTHER" id="PTHR11216">
    <property type="entry name" value="EH DOMAIN"/>
    <property type="match status" value="1"/>
</dbReference>
<evidence type="ECO:0000259" key="4">
    <source>
        <dbReference type="PROSITE" id="PS50222"/>
    </source>
</evidence>
<dbReference type="GO" id="GO:0005886">
    <property type="term" value="C:plasma membrane"/>
    <property type="evidence" value="ECO:0007669"/>
    <property type="project" value="TreeGrafter"/>
</dbReference>
<dbReference type="Gene3D" id="1.10.238.10">
    <property type="entry name" value="EF-hand"/>
    <property type="match status" value="1"/>
</dbReference>
<dbReference type="PROSITE" id="PS50222">
    <property type="entry name" value="EF_HAND_2"/>
    <property type="match status" value="1"/>
</dbReference>
<sequence length="128" mass="14472">MSQFPTGNPELQQSERNPFQDAMLPGPGEVPPSYWHFDSIDKNAYLHRFQQLGPREGKVSGADVKPILMESGLANEQLAQIWRLSDFDNDGYMDLDEFCIAMHLIKAVQNGAQLPEKLPSTLLPNRKF</sequence>
<dbReference type="InterPro" id="IPR011992">
    <property type="entry name" value="EF-hand-dom_pair"/>
</dbReference>
<evidence type="ECO:0000313" key="5">
    <source>
        <dbReference type="EMBL" id="RCI04685.1"/>
    </source>
</evidence>
<dbReference type="CDD" id="cd00052">
    <property type="entry name" value="EH"/>
    <property type="match status" value="1"/>
</dbReference>
<dbReference type="STRING" id="4846.A0A367KR42"/>
<dbReference type="GO" id="GO:0016197">
    <property type="term" value="P:endosomal transport"/>
    <property type="evidence" value="ECO:0007669"/>
    <property type="project" value="TreeGrafter"/>
</dbReference>
<keyword evidence="1" id="KW-0106">Calcium</keyword>
<dbReference type="GO" id="GO:0006897">
    <property type="term" value="P:endocytosis"/>
    <property type="evidence" value="ECO:0007669"/>
    <property type="project" value="TreeGrafter"/>
</dbReference>
<dbReference type="PANTHER" id="PTHR11216:SF174">
    <property type="entry name" value="GH06923P"/>
    <property type="match status" value="1"/>
</dbReference>
<feature type="domain" description="EH" evidence="3">
    <location>
        <begin position="41"/>
        <end position="128"/>
    </location>
</feature>
<dbReference type="SUPFAM" id="SSF47473">
    <property type="entry name" value="EF-hand"/>
    <property type="match status" value="1"/>
</dbReference>
<reference evidence="5 6" key="1">
    <citation type="journal article" date="2018" name="G3 (Bethesda)">
        <title>Phylogenetic and Phylogenomic Definition of Rhizopus Species.</title>
        <authorList>
            <person name="Gryganskyi A.P."/>
            <person name="Golan J."/>
            <person name="Dolatabadi S."/>
            <person name="Mondo S."/>
            <person name="Robb S."/>
            <person name="Idnurm A."/>
            <person name="Muszewska A."/>
            <person name="Steczkiewicz K."/>
            <person name="Masonjones S."/>
            <person name="Liao H.L."/>
            <person name="Gajdeczka M.T."/>
            <person name="Anike F."/>
            <person name="Vuek A."/>
            <person name="Anishchenko I.M."/>
            <person name="Voigt K."/>
            <person name="de Hoog G.S."/>
            <person name="Smith M.E."/>
            <person name="Heitman J."/>
            <person name="Vilgalys R."/>
            <person name="Stajich J.E."/>
        </authorList>
    </citation>
    <scope>NUCLEOTIDE SEQUENCE [LARGE SCALE GENOMIC DNA]</scope>
    <source>
        <strain evidence="5 6">LSU 92-RS-03</strain>
    </source>
</reference>
<dbReference type="InterPro" id="IPR000261">
    <property type="entry name" value="EH_dom"/>
</dbReference>
<feature type="domain" description="EF-hand" evidence="4">
    <location>
        <begin position="73"/>
        <end position="108"/>
    </location>
</feature>
<proteinExistence type="predicted"/>
<name>A0A367KR42_RHIST</name>
<dbReference type="InterPro" id="IPR002048">
    <property type="entry name" value="EF_hand_dom"/>
</dbReference>